<evidence type="ECO:0000256" key="1">
    <source>
        <dbReference type="SAM" id="MobiDB-lite"/>
    </source>
</evidence>
<organism evidence="2 3">
    <name type="scientific">Gigaspora margarita</name>
    <dbReference type="NCBI Taxonomy" id="4874"/>
    <lineage>
        <taxon>Eukaryota</taxon>
        <taxon>Fungi</taxon>
        <taxon>Fungi incertae sedis</taxon>
        <taxon>Mucoromycota</taxon>
        <taxon>Glomeromycotina</taxon>
        <taxon>Glomeromycetes</taxon>
        <taxon>Diversisporales</taxon>
        <taxon>Gigasporaceae</taxon>
        <taxon>Gigaspora</taxon>
    </lineage>
</organism>
<dbReference type="Proteomes" id="UP000789901">
    <property type="component" value="Unassembled WGS sequence"/>
</dbReference>
<comment type="caution">
    <text evidence="2">The sequence shown here is derived from an EMBL/GenBank/DDBJ whole genome shotgun (WGS) entry which is preliminary data.</text>
</comment>
<proteinExistence type="predicted"/>
<sequence length="77" mass="8802">RTREKLSTATTTFTTRLLTMSATQEGQEMDTQESATENNELEDLCQNTQNESREVQTHQDSHTIPKLDTQLIVLPQH</sequence>
<feature type="non-terminal residue" evidence="2">
    <location>
        <position position="77"/>
    </location>
</feature>
<feature type="region of interest" description="Disordered" evidence="1">
    <location>
        <begin position="20"/>
        <end position="39"/>
    </location>
</feature>
<evidence type="ECO:0000313" key="3">
    <source>
        <dbReference type="Proteomes" id="UP000789901"/>
    </source>
</evidence>
<reference evidence="2 3" key="1">
    <citation type="submission" date="2021-06" db="EMBL/GenBank/DDBJ databases">
        <authorList>
            <person name="Kallberg Y."/>
            <person name="Tangrot J."/>
            <person name="Rosling A."/>
        </authorList>
    </citation>
    <scope>NUCLEOTIDE SEQUENCE [LARGE SCALE GENOMIC DNA]</scope>
    <source>
        <strain evidence="2 3">120-4 pot B 10/14</strain>
    </source>
</reference>
<accession>A0ABN7XJ42</accession>
<dbReference type="EMBL" id="CAJVQB010131873">
    <property type="protein sequence ID" value="CAG8853994.1"/>
    <property type="molecule type" value="Genomic_DNA"/>
</dbReference>
<feature type="non-terminal residue" evidence="2">
    <location>
        <position position="1"/>
    </location>
</feature>
<protein>
    <submittedName>
        <fullName evidence="2">19530_t:CDS:1</fullName>
    </submittedName>
</protein>
<name>A0ABN7XJ42_GIGMA</name>
<keyword evidence="3" id="KW-1185">Reference proteome</keyword>
<gene>
    <name evidence="2" type="ORF">GMARGA_LOCUS42815</name>
</gene>
<evidence type="ECO:0000313" key="2">
    <source>
        <dbReference type="EMBL" id="CAG8853994.1"/>
    </source>
</evidence>